<reference evidence="1" key="2">
    <citation type="submission" date="2025-08" db="UniProtKB">
        <authorList>
            <consortium name="Ensembl"/>
        </authorList>
    </citation>
    <scope>IDENTIFICATION</scope>
</reference>
<organism evidence="1 2">
    <name type="scientific">Bos indicus x Bos taurus</name>
    <name type="common">Hybrid cattle</name>
    <dbReference type="NCBI Taxonomy" id="30522"/>
    <lineage>
        <taxon>Eukaryota</taxon>
        <taxon>Metazoa</taxon>
        <taxon>Chordata</taxon>
        <taxon>Craniata</taxon>
        <taxon>Vertebrata</taxon>
        <taxon>Euteleostomi</taxon>
        <taxon>Mammalia</taxon>
        <taxon>Eutheria</taxon>
        <taxon>Laurasiatheria</taxon>
        <taxon>Artiodactyla</taxon>
        <taxon>Ruminantia</taxon>
        <taxon>Pecora</taxon>
        <taxon>Bovidae</taxon>
        <taxon>Bovinae</taxon>
        <taxon>Bos</taxon>
    </lineage>
</organism>
<name>A0A4W2DKZ5_BOBOX</name>
<keyword evidence="2" id="KW-1185">Reference proteome</keyword>
<proteinExistence type="predicted"/>
<evidence type="ECO:0000313" key="1">
    <source>
        <dbReference type="Ensembl" id="ENSBIXP00000019554.1"/>
    </source>
</evidence>
<sequence>NWGGGNKLIFGKGTHLQVKLSKCAIPW</sequence>
<reference evidence="1" key="3">
    <citation type="submission" date="2025-09" db="UniProtKB">
        <authorList>
            <consortium name="Ensembl"/>
        </authorList>
    </citation>
    <scope>IDENTIFICATION</scope>
</reference>
<dbReference type="Ensembl" id="ENSBIXT00000048998.1">
    <property type="protein sequence ID" value="ENSBIXP00000019554.1"/>
    <property type="gene ID" value="ENSBIXG00000023138.1"/>
</dbReference>
<dbReference type="Proteomes" id="UP000314981">
    <property type="component" value="Chromosome 10"/>
</dbReference>
<protein>
    <submittedName>
        <fullName evidence="1">Uncharacterized protein</fullName>
    </submittedName>
</protein>
<dbReference type="AlphaFoldDB" id="A0A4W2DKZ5"/>
<accession>A0A4W2DKZ5</accession>
<evidence type="ECO:0000313" key="2">
    <source>
        <dbReference type="Proteomes" id="UP000314981"/>
    </source>
</evidence>
<reference evidence="1 2" key="1">
    <citation type="submission" date="2018-11" db="EMBL/GenBank/DDBJ databases">
        <title>Haplotype-resolved cattle genomes.</title>
        <authorList>
            <person name="Low W.Y."/>
            <person name="Tearle R."/>
            <person name="Bickhart D.M."/>
            <person name="Rosen B.D."/>
            <person name="Koren S."/>
            <person name="Rhie A."/>
            <person name="Hiendleder S."/>
            <person name="Phillippy A.M."/>
            <person name="Smith T.P.L."/>
            <person name="Williams J.L."/>
        </authorList>
    </citation>
    <scope>NUCLEOTIDE SEQUENCE [LARGE SCALE GENOMIC DNA]</scope>
</reference>